<dbReference type="SUPFAM" id="SSF103473">
    <property type="entry name" value="MFS general substrate transporter"/>
    <property type="match status" value="1"/>
</dbReference>
<comment type="caution">
    <text evidence="10">The sequence shown here is derived from an EMBL/GenBank/DDBJ whole genome shotgun (WGS) entry which is preliminary data.</text>
</comment>
<keyword evidence="11" id="KW-1185">Reference proteome</keyword>
<feature type="transmembrane region" description="Helical" evidence="8">
    <location>
        <begin position="161"/>
        <end position="183"/>
    </location>
</feature>
<reference evidence="10 11" key="1">
    <citation type="submission" date="2023-07" db="EMBL/GenBank/DDBJ databases">
        <title>Sequencing the genomes of 1000 actinobacteria strains.</title>
        <authorList>
            <person name="Klenk H.-P."/>
        </authorList>
    </citation>
    <scope>NUCLEOTIDE SEQUENCE [LARGE SCALE GENOMIC DNA]</scope>
    <source>
        <strain evidence="10 11">DSM 14785</strain>
    </source>
</reference>
<dbReference type="PROSITE" id="PS00216">
    <property type="entry name" value="SUGAR_TRANSPORT_1"/>
    <property type="match status" value="1"/>
</dbReference>
<evidence type="ECO:0000313" key="11">
    <source>
        <dbReference type="Proteomes" id="UP001240250"/>
    </source>
</evidence>
<gene>
    <name evidence="10" type="ORF">JO380_003329</name>
</gene>
<evidence type="ECO:0000256" key="2">
    <source>
        <dbReference type="ARBA" id="ARBA00022448"/>
    </source>
</evidence>
<sequence>MSRTTSAGHTPAAGAGVAAAAPAPTRAAGAAGDVSAPDPSAQTGPEVPPRTSPAAPAGRVVGAHAWRGVAALMLAVAWGGNEFTPLLVMYRDVSHLTALTVDVLLGAYVVGIVPALLVGGPLSDRYGRRPLLLPAAPLGVLGSLVIAFGPASAPALAAGRVLSGVALGLVMAVGTTWVAELSAATGDAGAGPRRASLALTLGFLLGAGTAGALAQWGPWRTGTPYLVHACVALAAMAAVLSVPETHAAPPRAPGARLRDDLRVPAVAHRRFWRVVVPVAPWVFGAVGSAYAVLPGLLRRSAGGVPIAFAAFLTVVTLASGFAVQQLARRIDTARSARASVVAMAIVVPGMAAAAWASATLSLAVAVLAAVVLGAGYGLALVAGLSEVQRIATPDDLAGLTAVYYSVAYTGFFVPAALAWLSTRWAYPAMFVAGAVIATACLVAVACAWRAHLPTGDETTPRVR</sequence>
<evidence type="ECO:0000259" key="9">
    <source>
        <dbReference type="PROSITE" id="PS50850"/>
    </source>
</evidence>
<keyword evidence="4 8" id="KW-0812">Transmembrane</keyword>
<dbReference type="EMBL" id="JAUSVM010000001">
    <property type="protein sequence ID" value="MDQ0426948.1"/>
    <property type="molecule type" value="Genomic_DNA"/>
</dbReference>
<dbReference type="PROSITE" id="PS50850">
    <property type="entry name" value="MFS"/>
    <property type="match status" value="1"/>
</dbReference>
<evidence type="ECO:0000256" key="5">
    <source>
        <dbReference type="ARBA" id="ARBA00022989"/>
    </source>
</evidence>
<evidence type="ECO:0000256" key="3">
    <source>
        <dbReference type="ARBA" id="ARBA00022475"/>
    </source>
</evidence>
<evidence type="ECO:0000256" key="4">
    <source>
        <dbReference type="ARBA" id="ARBA00022692"/>
    </source>
</evidence>
<feature type="domain" description="Major facilitator superfamily (MFS) profile" evidence="9">
    <location>
        <begin position="59"/>
        <end position="451"/>
    </location>
</feature>
<evidence type="ECO:0000256" key="6">
    <source>
        <dbReference type="ARBA" id="ARBA00023136"/>
    </source>
</evidence>
<feature type="transmembrane region" description="Helical" evidence="8">
    <location>
        <begin position="222"/>
        <end position="242"/>
    </location>
</feature>
<dbReference type="InterPro" id="IPR005829">
    <property type="entry name" value="Sugar_transporter_CS"/>
</dbReference>
<dbReference type="PANTHER" id="PTHR23517:SF3">
    <property type="entry name" value="INTEGRAL MEMBRANE TRANSPORT PROTEIN"/>
    <property type="match status" value="1"/>
</dbReference>
<organism evidence="10 11">
    <name type="scientific">Cellulomonas iranensis</name>
    <dbReference type="NCBI Taxonomy" id="76862"/>
    <lineage>
        <taxon>Bacteria</taxon>
        <taxon>Bacillati</taxon>
        <taxon>Actinomycetota</taxon>
        <taxon>Actinomycetes</taxon>
        <taxon>Micrococcales</taxon>
        <taxon>Cellulomonadaceae</taxon>
        <taxon>Cellulomonas</taxon>
    </lineage>
</organism>
<keyword evidence="6 8" id="KW-0472">Membrane</keyword>
<feature type="transmembrane region" description="Helical" evidence="8">
    <location>
        <begin position="335"/>
        <end position="356"/>
    </location>
</feature>
<feature type="compositionally biased region" description="Low complexity" evidence="7">
    <location>
        <begin position="7"/>
        <end position="32"/>
    </location>
</feature>
<name>A0ABU0GNK6_9CELL</name>
<dbReference type="Pfam" id="PF07690">
    <property type="entry name" value="MFS_1"/>
    <property type="match status" value="1"/>
</dbReference>
<dbReference type="InterPro" id="IPR036259">
    <property type="entry name" value="MFS_trans_sf"/>
</dbReference>
<dbReference type="RefSeq" id="WP_233421059.1">
    <property type="nucleotide sequence ID" value="NZ_JAUSVM010000001.1"/>
</dbReference>
<feature type="transmembrane region" description="Helical" evidence="8">
    <location>
        <begin position="69"/>
        <end position="90"/>
    </location>
</feature>
<feature type="transmembrane region" description="Helical" evidence="8">
    <location>
        <begin position="304"/>
        <end position="323"/>
    </location>
</feature>
<feature type="transmembrane region" description="Helical" evidence="8">
    <location>
        <begin position="362"/>
        <end position="384"/>
    </location>
</feature>
<dbReference type="InterPro" id="IPR050171">
    <property type="entry name" value="MFS_Transporters"/>
</dbReference>
<dbReference type="Gene3D" id="1.20.1250.20">
    <property type="entry name" value="MFS general substrate transporter like domains"/>
    <property type="match status" value="1"/>
</dbReference>
<dbReference type="Proteomes" id="UP001240250">
    <property type="component" value="Unassembled WGS sequence"/>
</dbReference>
<evidence type="ECO:0000256" key="8">
    <source>
        <dbReference type="SAM" id="Phobius"/>
    </source>
</evidence>
<feature type="transmembrane region" description="Helical" evidence="8">
    <location>
        <begin position="131"/>
        <end position="149"/>
    </location>
</feature>
<dbReference type="InterPro" id="IPR011701">
    <property type="entry name" value="MFS"/>
</dbReference>
<dbReference type="PANTHER" id="PTHR23517">
    <property type="entry name" value="RESISTANCE PROTEIN MDTM, PUTATIVE-RELATED-RELATED"/>
    <property type="match status" value="1"/>
</dbReference>
<feature type="transmembrane region" description="Helical" evidence="8">
    <location>
        <begin position="426"/>
        <end position="448"/>
    </location>
</feature>
<accession>A0ABU0GNK6</accession>
<keyword evidence="5 8" id="KW-1133">Transmembrane helix</keyword>
<keyword evidence="3" id="KW-1003">Cell membrane</keyword>
<evidence type="ECO:0000256" key="1">
    <source>
        <dbReference type="ARBA" id="ARBA00004651"/>
    </source>
</evidence>
<dbReference type="InterPro" id="IPR020846">
    <property type="entry name" value="MFS_dom"/>
</dbReference>
<feature type="transmembrane region" description="Helical" evidence="8">
    <location>
        <begin position="271"/>
        <end position="292"/>
    </location>
</feature>
<evidence type="ECO:0000256" key="7">
    <source>
        <dbReference type="SAM" id="MobiDB-lite"/>
    </source>
</evidence>
<protein>
    <submittedName>
        <fullName evidence="10">MFS family permease</fullName>
    </submittedName>
</protein>
<feature type="transmembrane region" description="Helical" evidence="8">
    <location>
        <begin position="195"/>
        <end position="216"/>
    </location>
</feature>
<feature type="transmembrane region" description="Helical" evidence="8">
    <location>
        <begin position="396"/>
        <end position="420"/>
    </location>
</feature>
<keyword evidence="2" id="KW-0813">Transport</keyword>
<feature type="region of interest" description="Disordered" evidence="7">
    <location>
        <begin position="1"/>
        <end position="56"/>
    </location>
</feature>
<evidence type="ECO:0000313" key="10">
    <source>
        <dbReference type="EMBL" id="MDQ0426948.1"/>
    </source>
</evidence>
<feature type="transmembrane region" description="Helical" evidence="8">
    <location>
        <begin position="96"/>
        <end position="119"/>
    </location>
</feature>
<proteinExistence type="predicted"/>
<comment type="subcellular location">
    <subcellularLocation>
        <location evidence="1">Cell membrane</location>
        <topology evidence="1">Multi-pass membrane protein</topology>
    </subcellularLocation>
</comment>